<keyword evidence="2" id="KW-1185">Reference proteome</keyword>
<accession>A0ACC1NWA2</accession>
<comment type="caution">
    <text evidence="1">The sequence shown here is derived from an EMBL/GenBank/DDBJ whole genome shotgun (WGS) entry which is preliminary data.</text>
</comment>
<evidence type="ECO:0000313" key="2">
    <source>
        <dbReference type="Proteomes" id="UP001143856"/>
    </source>
</evidence>
<evidence type="ECO:0000313" key="1">
    <source>
        <dbReference type="EMBL" id="KAJ2983078.1"/>
    </source>
</evidence>
<sequence>MTHLPPPVCSILSLLSQICDIVDRVPEELEAEDGLENLKKYLQILDWRVRTLAVPKVKDENSDAANRLALLLQFFQLAMLLFLTRSFESLTGQSLRMQQYVSRAFSIIPALKHCKQHFPIYVTGCEARTDEQRIAVLDLISRTEKVDSPRSYDALKKILAAVWVQDDLAGESSTSYREKLSTVMSHCEFVLSLV</sequence>
<organism evidence="1 2">
    <name type="scientific">Xylaria curta</name>
    <dbReference type="NCBI Taxonomy" id="42375"/>
    <lineage>
        <taxon>Eukaryota</taxon>
        <taxon>Fungi</taxon>
        <taxon>Dikarya</taxon>
        <taxon>Ascomycota</taxon>
        <taxon>Pezizomycotina</taxon>
        <taxon>Sordariomycetes</taxon>
        <taxon>Xylariomycetidae</taxon>
        <taxon>Xylariales</taxon>
        <taxon>Xylariaceae</taxon>
        <taxon>Xylaria</taxon>
    </lineage>
</organism>
<dbReference type="Proteomes" id="UP001143856">
    <property type="component" value="Unassembled WGS sequence"/>
</dbReference>
<name>A0ACC1NWA2_9PEZI</name>
<reference evidence="1" key="1">
    <citation type="submission" date="2022-10" db="EMBL/GenBank/DDBJ databases">
        <title>Genome Sequence of Xylaria curta.</title>
        <authorList>
            <person name="Buettner E."/>
        </authorList>
    </citation>
    <scope>NUCLEOTIDE SEQUENCE</scope>
    <source>
        <strain evidence="1">Babe10</strain>
    </source>
</reference>
<gene>
    <name evidence="1" type="ORF">NUW58_g6312</name>
</gene>
<proteinExistence type="predicted"/>
<dbReference type="EMBL" id="JAPDGR010001399">
    <property type="protein sequence ID" value="KAJ2983078.1"/>
    <property type="molecule type" value="Genomic_DNA"/>
</dbReference>
<protein>
    <submittedName>
        <fullName evidence="1">Uncharacterized protein</fullName>
    </submittedName>
</protein>